<evidence type="ECO:0000313" key="2">
    <source>
        <dbReference type="Proteomes" id="UP001279734"/>
    </source>
</evidence>
<protein>
    <submittedName>
        <fullName evidence="1">Uncharacterized protein</fullName>
    </submittedName>
</protein>
<proteinExistence type="predicted"/>
<dbReference type="Proteomes" id="UP001279734">
    <property type="component" value="Unassembled WGS sequence"/>
</dbReference>
<sequence length="102" mass="12242">MQASTLILHQSSAGKRYVRFLLTGSCWWSKEFSRSFLLKWLAMLNKMRIGRCSWFPFTCTIVAFLEVHKVKRLEMKMLVAKPFSLMKRFYKLRSVEWKTMHT</sequence>
<evidence type="ECO:0000313" key="1">
    <source>
        <dbReference type="EMBL" id="GMH31438.1"/>
    </source>
</evidence>
<name>A0AAD3Y6T0_NEPGR</name>
<keyword evidence="2" id="KW-1185">Reference proteome</keyword>
<reference evidence="1" key="1">
    <citation type="submission" date="2023-05" db="EMBL/GenBank/DDBJ databases">
        <title>Nepenthes gracilis genome sequencing.</title>
        <authorList>
            <person name="Fukushima K."/>
        </authorList>
    </citation>
    <scope>NUCLEOTIDE SEQUENCE</scope>
    <source>
        <strain evidence="1">SING2019-196</strain>
    </source>
</reference>
<accession>A0AAD3Y6T0</accession>
<dbReference type="AlphaFoldDB" id="A0AAD3Y6T0"/>
<comment type="caution">
    <text evidence="1">The sequence shown here is derived from an EMBL/GenBank/DDBJ whole genome shotgun (WGS) entry which is preliminary data.</text>
</comment>
<gene>
    <name evidence="1" type="ORF">Nepgr_033281</name>
</gene>
<dbReference type="EMBL" id="BSYO01000040">
    <property type="protein sequence ID" value="GMH31438.1"/>
    <property type="molecule type" value="Genomic_DNA"/>
</dbReference>
<organism evidence="1 2">
    <name type="scientific">Nepenthes gracilis</name>
    <name type="common">Slender pitcher plant</name>
    <dbReference type="NCBI Taxonomy" id="150966"/>
    <lineage>
        <taxon>Eukaryota</taxon>
        <taxon>Viridiplantae</taxon>
        <taxon>Streptophyta</taxon>
        <taxon>Embryophyta</taxon>
        <taxon>Tracheophyta</taxon>
        <taxon>Spermatophyta</taxon>
        <taxon>Magnoliopsida</taxon>
        <taxon>eudicotyledons</taxon>
        <taxon>Gunneridae</taxon>
        <taxon>Pentapetalae</taxon>
        <taxon>Caryophyllales</taxon>
        <taxon>Nepenthaceae</taxon>
        <taxon>Nepenthes</taxon>
    </lineage>
</organism>